<organism evidence="6 7">
    <name type="scientific">Pseudovibrio exalbescens</name>
    <dbReference type="NCBI Taxonomy" id="197461"/>
    <lineage>
        <taxon>Bacteria</taxon>
        <taxon>Pseudomonadati</taxon>
        <taxon>Pseudomonadota</taxon>
        <taxon>Alphaproteobacteria</taxon>
        <taxon>Hyphomicrobiales</taxon>
        <taxon>Stappiaceae</taxon>
        <taxon>Pseudovibrio</taxon>
    </lineage>
</organism>
<dbReference type="Proteomes" id="UP000185783">
    <property type="component" value="Unassembled WGS sequence"/>
</dbReference>
<evidence type="ECO:0000256" key="4">
    <source>
        <dbReference type="SAM" id="MobiDB-lite"/>
    </source>
</evidence>
<keyword evidence="2" id="KW-0238">DNA-binding</keyword>
<dbReference type="GO" id="GO:0000976">
    <property type="term" value="F:transcription cis-regulatory region binding"/>
    <property type="evidence" value="ECO:0007669"/>
    <property type="project" value="TreeGrafter"/>
</dbReference>
<dbReference type="Pfam" id="PF00356">
    <property type="entry name" value="LacI"/>
    <property type="match status" value="1"/>
</dbReference>
<dbReference type="InterPro" id="IPR000843">
    <property type="entry name" value="HTH_LacI"/>
</dbReference>
<dbReference type="PROSITE" id="PS00356">
    <property type="entry name" value="HTH_LACI_1"/>
    <property type="match status" value="1"/>
</dbReference>
<dbReference type="GO" id="GO:0003700">
    <property type="term" value="F:DNA-binding transcription factor activity"/>
    <property type="evidence" value="ECO:0007669"/>
    <property type="project" value="TreeGrafter"/>
</dbReference>
<feature type="region of interest" description="Disordered" evidence="4">
    <location>
        <begin position="334"/>
        <end position="356"/>
    </location>
</feature>
<dbReference type="InterPro" id="IPR001761">
    <property type="entry name" value="Peripla_BP/Lac1_sug-bd_dom"/>
</dbReference>
<evidence type="ECO:0000259" key="5">
    <source>
        <dbReference type="PROSITE" id="PS50932"/>
    </source>
</evidence>
<dbReference type="CDD" id="cd06282">
    <property type="entry name" value="PBP1_LacI-like"/>
    <property type="match status" value="1"/>
</dbReference>
<dbReference type="PROSITE" id="PS50932">
    <property type="entry name" value="HTH_LACI_2"/>
    <property type="match status" value="1"/>
</dbReference>
<dbReference type="CDD" id="cd01392">
    <property type="entry name" value="HTH_LacI"/>
    <property type="match status" value="1"/>
</dbReference>
<reference evidence="6 7" key="1">
    <citation type="submission" date="2016-03" db="EMBL/GenBank/DDBJ databases">
        <title>Genome sequence of Nesiotobacter sp. nov., a moderately halophilic alphaproteobacterium isolated from the Yellow Sea, China.</title>
        <authorList>
            <person name="Zhang G."/>
            <person name="Zhang R."/>
        </authorList>
    </citation>
    <scope>NUCLEOTIDE SEQUENCE [LARGE SCALE GENOMIC DNA]</scope>
    <source>
        <strain evidence="6 7">WB1-6</strain>
    </source>
</reference>
<comment type="caution">
    <text evidence="6">The sequence shown here is derived from an EMBL/GenBank/DDBJ whole genome shotgun (WGS) entry which is preliminary data.</text>
</comment>
<evidence type="ECO:0000313" key="6">
    <source>
        <dbReference type="EMBL" id="OKL45069.1"/>
    </source>
</evidence>
<keyword evidence="3" id="KW-0804">Transcription</keyword>
<dbReference type="EMBL" id="LVVZ01000007">
    <property type="protein sequence ID" value="OKL45069.1"/>
    <property type="molecule type" value="Genomic_DNA"/>
</dbReference>
<protein>
    <recommendedName>
        <fullName evidence="5">HTH lacI-type domain-containing protein</fullName>
    </recommendedName>
</protein>
<name>A0A1U7JK20_9HYPH</name>
<keyword evidence="1" id="KW-0805">Transcription regulation</keyword>
<accession>A0A1U7JK20</accession>
<gene>
    <name evidence="6" type="ORF">A3843_04765</name>
</gene>
<proteinExistence type="predicted"/>
<dbReference type="SMART" id="SM00354">
    <property type="entry name" value="HTH_LACI"/>
    <property type="match status" value="1"/>
</dbReference>
<dbReference type="AlphaFoldDB" id="A0A1U7JK20"/>
<sequence>MAGTPTIKDVANRAGVSVATVSRLLNGKAEGRVSEEVATKVFKAVEVLGYRPSAAGRSLKTRRTRNIGVLIPSLSNPVFAEIFAGINDIARAQGYTLLATVSEYDRELELDSIQSFLNHQVDAAILTVTNPAQCEGLALLKTAKIPTVLVFNQENDATRDALPLVTVDNEQVGYDVARKLISLGHTSMAMVAGHFTASDRSRARRQGFARALAEAGLAPPRICEVDFVSADVHSALNSLRVGTPEGPTGLFCSNDFLAIAVIKDLRRRRVRVPDDVSVIGVDGIAIGSLITPSLASVVQPSREMGEQAAALVLSQLKGEECAATRLLPHDYQEGESVGPAATISPPSASKPMQPKA</sequence>
<dbReference type="SUPFAM" id="SSF47413">
    <property type="entry name" value="lambda repressor-like DNA-binding domains"/>
    <property type="match status" value="1"/>
</dbReference>
<dbReference type="PRINTS" id="PR00036">
    <property type="entry name" value="HTHLACI"/>
</dbReference>
<dbReference type="Pfam" id="PF00532">
    <property type="entry name" value="Peripla_BP_1"/>
    <property type="match status" value="1"/>
</dbReference>
<dbReference type="SUPFAM" id="SSF53822">
    <property type="entry name" value="Periplasmic binding protein-like I"/>
    <property type="match status" value="1"/>
</dbReference>
<evidence type="ECO:0000256" key="1">
    <source>
        <dbReference type="ARBA" id="ARBA00023015"/>
    </source>
</evidence>
<evidence type="ECO:0000313" key="7">
    <source>
        <dbReference type="Proteomes" id="UP000185783"/>
    </source>
</evidence>
<dbReference type="Gene3D" id="3.40.50.2300">
    <property type="match status" value="2"/>
</dbReference>
<dbReference type="InterPro" id="IPR028082">
    <property type="entry name" value="Peripla_BP_I"/>
</dbReference>
<evidence type="ECO:0000256" key="3">
    <source>
        <dbReference type="ARBA" id="ARBA00023163"/>
    </source>
</evidence>
<dbReference type="PANTHER" id="PTHR30146">
    <property type="entry name" value="LACI-RELATED TRANSCRIPTIONAL REPRESSOR"/>
    <property type="match status" value="1"/>
</dbReference>
<dbReference type="STRING" id="197461.A3843_04765"/>
<dbReference type="RefSeq" id="WP_028481637.1">
    <property type="nucleotide sequence ID" value="NZ_LVVZ01000007.1"/>
</dbReference>
<dbReference type="PANTHER" id="PTHR30146:SF109">
    <property type="entry name" value="HTH-TYPE TRANSCRIPTIONAL REGULATOR GALS"/>
    <property type="match status" value="1"/>
</dbReference>
<dbReference type="Gene3D" id="1.10.260.40">
    <property type="entry name" value="lambda repressor-like DNA-binding domains"/>
    <property type="match status" value="1"/>
</dbReference>
<feature type="domain" description="HTH lacI-type" evidence="5">
    <location>
        <begin position="5"/>
        <end position="61"/>
    </location>
</feature>
<dbReference type="InterPro" id="IPR010982">
    <property type="entry name" value="Lambda_DNA-bd_dom_sf"/>
</dbReference>
<evidence type="ECO:0000256" key="2">
    <source>
        <dbReference type="ARBA" id="ARBA00023125"/>
    </source>
</evidence>
<keyword evidence="7" id="KW-1185">Reference proteome</keyword>